<gene>
    <name evidence="1" type="primary">Acey_s0003.g1325</name>
    <name evidence="1" type="ORF">Y032_0003g1325</name>
</gene>
<reference evidence="2" key="1">
    <citation type="journal article" date="2015" name="Nat. Genet.">
        <title>The genome and transcriptome of the zoonotic hookworm Ancylostoma ceylanicum identify infection-specific gene families.</title>
        <authorList>
            <person name="Schwarz E.M."/>
            <person name="Hu Y."/>
            <person name="Antoshechkin I."/>
            <person name="Miller M.M."/>
            <person name="Sternberg P.W."/>
            <person name="Aroian R.V."/>
        </authorList>
    </citation>
    <scope>NUCLEOTIDE SEQUENCE</scope>
    <source>
        <strain evidence="2">HY135</strain>
    </source>
</reference>
<evidence type="ECO:0000313" key="1">
    <source>
        <dbReference type="EMBL" id="EYC31952.1"/>
    </source>
</evidence>
<keyword evidence="2" id="KW-1185">Reference proteome</keyword>
<comment type="caution">
    <text evidence="1">The sequence shown here is derived from an EMBL/GenBank/DDBJ whole genome shotgun (WGS) entry which is preliminary data.</text>
</comment>
<protein>
    <submittedName>
        <fullName evidence="1">Uncharacterized protein</fullName>
    </submittedName>
</protein>
<sequence>MAMQSLDWRKIKELALMPNIPQRYSPLCFRYGLEPRFVHSVRSGRRSRLLDSTSSPYFSVYPSSSIHRQYVFHTTCRRLRFRRISQFDERHRWLYEVVSVVVLLP</sequence>
<name>A0A016VY56_9BILA</name>
<accession>A0A016VY56</accession>
<dbReference type="Proteomes" id="UP000024635">
    <property type="component" value="Unassembled WGS sequence"/>
</dbReference>
<dbReference type="AlphaFoldDB" id="A0A016VY56"/>
<dbReference type="EMBL" id="JARK01001339">
    <property type="protein sequence ID" value="EYC31952.1"/>
    <property type="molecule type" value="Genomic_DNA"/>
</dbReference>
<evidence type="ECO:0000313" key="2">
    <source>
        <dbReference type="Proteomes" id="UP000024635"/>
    </source>
</evidence>
<proteinExistence type="predicted"/>
<organism evidence="1 2">
    <name type="scientific">Ancylostoma ceylanicum</name>
    <dbReference type="NCBI Taxonomy" id="53326"/>
    <lineage>
        <taxon>Eukaryota</taxon>
        <taxon>Metazoa</taxon>
        <taxon>Ecdysozoa</taxon>
        <taxon>Nematoda</taxon>
        <taxon>Chromadorea</taxon>
        <taxon>Rhabditida</taxon>
        <taxon>Rhabditina</taxon>
        <taxon>Rhabditomorpha</taxon>
        <taxon>Strongyloidea</taxon>
        <taxon>Ancylostomatidae</taxon>
        <taxon>Ancylostomatinae</taxon>
        <taxon>Ancylostoma</taxon>
    </lineage>
</organism>